<keyword evidence="2" id="KW-1185">Reference proteome</keyword>
<sequence>MLEFRVNFKQVMKMTQSTPQRVVRRGRVFPEIQWTDEQKAQDRARRQAFSDRCWVIFERLKPEILDKYYGWYIAIEPDSGDYFIDQDKEVASKMAREKYPHVIHHIYGINETGVSGRI</sequence>
<name>A0A1Z4VAH5_9CYAN</name>
<dbReference type="Proteomes" id="UP000218702">
    <property type="component" value="Chromosome"/>
</dbReference>
<accession>A0A1Z4VAH5</accession>
<reference evidence="1 2" key="1">
    <citation type="submission" date="2017-06" db="EMBL/GenBank/DDBJ databases">
        <title>Genome sequencing of cyanobaciteial culture collection at National Institute for Environmental Studies (NIES).</title>
        <authorList>
            <person name="Hirose Y."/>
            <person name="Shimura Y."/>
            <person name="Fujisawa T."/>
            <person name="Nakamura Y."/>
            <person name="Kawachi M."/>
        </authorList>
    </citation>
    <scope>NUCLEOTIDE SEQUENCE [LARGE SCALE GENOMIC DNA]</scope>
    <source>
        <strain evidence="1 2">NIES-806</strain>
    </source>
</reference>
<gene>
    <name evidence="1" type="ORF">NIES806_46660</name>
</gene>
<dbReference type="AlphaFoldDB" id="A0A1Z4VAH5"/>
<proteinExistence type="predicted"/>
<protein>
    <submittedName>
        <fullName evidence="1">Uncharacterized protein</fullName>
    </submittedName>
</protein>
<evidence type="ECO:0000313" key="1">
    <source>
        <dbReference type="EMBL" id="BAZ88428.1"/>
    </source>
</evidence>
<dbReference type="KEGG" id="dcm:NIES806_46660"/>
<evidence type="ECO:0000313" key="2">
    <source>
        <dbReference type="Proteomes" id="UP000218702"/>
    </source>
</evidence>
<organism evidence="1 2">
    <name type="scientific">Dolichospermum compactum NIES-806</name>
    <dbReference type="NCBI Taxonomy" id="1973481"/>
    <lineage>
        <taxon>Bacteria</taxon>
        <taxon>Bacillati</taxon>
        <taxon>Cyanobacteriota</taxon>
        <taxon>Cyanophyceae</taxon>
        <taxon>Nostocales</taxon>
        <taxon>Aphanizomenonaceae</taxon>
        <taxon>Dolichospermum</taxon>
        <taxon>Dolichospermum compactum</taxon>
    </lineage>
</organism>
<dbReference type="EMBL" id="AP018316">
    <property type="protein sequence ID" value="BAZ88428.1"/>
    <property type="molecule type" value="Genomic_DNA"/>
</dbReference>